<name>A0A328VKS9_9CHLR</name>
<feature type="transmembrane region" description="Helical" evidence="1">
    <location>
        <begin position="59"/>
        <end position="79"/>
    </location>
</feature>
<keyword evidence="1" id="KW-1133">Transmembrane helix</keyword>
<feature type="transmembrane region" description="Helical" evidence="1">
    <location>
        <begin position="25"/>
        <end position="47"/>
    </location>
</feature>
<reference evidence="2 3" key="1">
    <citation type="submission" date="2016-08" db="EMBL/GenBank/DDBJ databases">
        <title>Analysis of Carbohydrate Active Enzymes in Thermogemmatispora T81 Reveals Carbohydrate Degradation Ability.</title>
        <authorList>
            <person name="Tomazini A."/>
            <person name="Lal S."/>
            <person name="Stott M."/>
            <person name="Henrissat B."/>
            <person name="Polikarpov I."/>
            <person name="Sparling R."/>
            <person name="Levin D.B."/>
        </authorList>
    </citation>
    <scope>NUCLEOTIDE SEQUENCE [LARGE SCALE GENOMIC DNA]</scope>
    <source>
        <strain evidence="2 3">T81</strain>
    </source>
</reference>
<sequence length="86" mass="9689">MEPLESDYTPLPSRRRRAADPARRYNWLFLFPIVGICVVLLFAAAGLFQFSLAPIVDGLMGFLVLLFALFVVVIFWASAPRRGEQS</sequence>
<protein>
    <submittedName>
        <fullName evidence="2">Uncharacterized protein</fullName>
    </submittedName>
</protein>
<accession>A0A328VKS9</accession>
<evidence type="ECO:0000313" key="2">
    <source>
        <dbReference type="EMBL" id="RAQ98296.1"/>
    </source>
</evidence>
<gene>
    <name evidence="2" type="ORF">A4R35_22340</name>
</gene>
<proteinExistence type="predicted"/>
<dbReference type="EMBL" id="MCIF01000002">
    <property type="protein sequence ID" value="RAQ98296.1"/>
    <property type="molecule type" value="Genomic_DNA"/>
</dbReference>
<keyword evidence="1" id="KW-0472">Membrane</keyword>
<evidence type="ECO:0000256" key="1">
    <source>
        <dbReference type="SAM" id="Phobius"/>
    </source>
</evidence>
<organism evidence="2 3">
    <name type="scientific">Thermogemmatispora tikiterensis</name>
    <dbReference type="NCBI Taxonomy" id="1825093"/>
    <lineage>
        <taxon>Bacteria</taxon>
        <taxon>Bacillati</taxon>
        <taxon>Chloroflexota</taxon>
        <taxon>Ktedonobacteria</taxon>
        <taxon>Thermogemmatisporales</taxon>
        <taxon>Thermogemmatisporaceae</taxon>
        <taxon>Thermogemmatispora</taxon>
    </lineage>
</organism>
<dbReference type="RefSeq" id="WP_112433461.1">
    <property type="nucleotide sequence ID" value="NZ_MCIF01000002.1"/>
</dbReference>
<evidence type="ECO:0000313" key="3">
    <source>
        <dbReference type="Proteomes" id="UP000248706"/>
    </source>
</evidence>
<dbReference type="Proteomes" id="UP000248706">
    <property type="component" value="Unassembled WGS sequence"/>
</dbReference>
<keyword evidence="3" id="KW-1185">Reference proteome</keyword>
<dbReference type="AlphaFoldDB" id="A0A328VKS9"/>
<keyword evidence="1" id="KW-0812">Transmembrane</keyword>
<dbReference type="OrthoDB" id="166128at2"/>
<comment type="caution">
    <text evidence="2">The sequence shown here is derived from an EMBL/GenBank/DDBJ whole genome shotgun (WGS) entry which is preliminary data.</text>
</comment>